<dbReference type="SUPFAM" id="SSF47459">
    <property type="entry name" value="HLH, helix-loop-helix DNA-binding domain"/>
    <property type="match status" value="1"/>
</dbReference>
<dbReference type="CDD" id="cd11443">
    <property type="entry name" value="bHLH_AtAMS_like"/>
    <property type="match status" value="1"/>
</dbReference>
<dbReference type="Pfam" id="PF00010">
    <property type="entry name" value="HLH"/>
    <property type="match status" value="1"/>
</dbReference>
<dbReference type="PANTHER" id="PTHR31945:SF11">
    <property type="entry name" value="TRANSCRIPTION FACTOR ABORTED MICROSPORES"/>
    <property type="match status" value="1"/>
</dbReference>
<feature type="region of interest" description="Disordered" evidence="5">
    <location>
        <begin position="193"/>
        <end position="214"/>
    </location>
</feature>
<evidence type="ECO:0000256" key="4">
    <source>
        <dbReference type="ARBA" id="ARBA00023242"/>
    </source>
</evidence>
<dbReference type="InterPro" id="IPR036638">
    <property type="entry name" value="HLH_DNA-bd_sf"/>
</dbReference>
<evidence type="ECO:0000256" key="2">
    <source>
        <dbReference type="ARBA" id="ARBA00023015"/>
    </source>
</evidence>
<feature type="compositionally biased region" description="Polar residues" evidence="5">
    <location>
        <begin position="363"/>
        <end position="380"/>
    </location>
</feature>
<dbReference type="InterPro" id="IPR011598">
    <property type="entry name" value="bHLH_dom"/>
</dbReference>
<dbReference type="AlphaFoldDB" id="A0AAV8TGC4"/>
<dbReference type="GO" id="GO:0043565">
    <property type="term" value="F:sequence-specific DNA binding"/>
    <property type="evidence" value="ECO:0007669"/>
    <property type="project" value="TreeGrafter"/>
</dbReference>
<feature type="compositionally biased region" description="Basic and acidic residues" evidence="5">
    <location>
        <begin position="261"/>
        <end position="273"/>
    </location>
</feature>
<feature type="region of interest" description="Disordered" evidence="5">
    <location>
        <begin position="361"/>
        <end position="380"/>
    </location>
</feature>
<dbReference type="Pfam" id="PF14215">
    <property type="entry name" value="bHLH-MYC_N"/>
    <property type="match status" value="1"/>
</dbReference>
<protein>
    <recommendedName>
        <fullName evidence="6">BHLH domain-containing protein</fullName>
    </recommendedName>
</protein>
<dbReference type="InterPro" id="IPR051358">
    <property type="entry name" value="TF_AMS/ICE1/BHLH6-like"/>
</dbReference>
<accession>A0AAV8TGC4</accession>
<dbReference type="GO" id="GO:0046983">
    <property type="term" value="F:protein dimerization activity"/>
    <property type="evidence" value="ECO:0007669"/>
    <property type="project" value="InterPro"/>
</dbReference>
<evidence type="ECO:0000313" key="8">
    <source>
        <dbReference type="Proteomes" id="UP001159364"/>
    </source>
</evidence>
<dbReference type="CDD" id="cd04873">
    <property type="entry name" value="ACT_UUR-ACR-like"/>
    <property type="match status" value="1"/>
</dbReference>
<dbReference type="Proteomes" id="UP001159364">
    <property type="component" value="Linkage Group LG05"/>
</dbReference>
<keyword evidence="3" id="KW-0804">Transcription</keyword>
<sequence>MYKCDIMNVVQNFMERLRPIVGLKGWDYCVVWKLADDQRYLEWVDCCCGGTEDVKTGGEELQFPVSSTFPCRDFTLQHSRTKCCELLAQLPSSMPLESGIHTQALMSNQPRWLNYSNSAEPNALDETTGTRALIPFPGGLVELFVAKQVPEDQNVIDFVASQCNFLIVDHEASVNATNMDFIFSSEHQSKPFMTEDGEHRDRISHFQSPASPATALENMDYPYDVNGDRIGICNSLGTGLENLDMQFMECLANKHQQQQGNDKDSMKQLDNGRSDSIPDCSDQDDTEDDAKYRRRTGERPHSKNLHAERKRRKRLNERLYDLRALVPNISKLNKAAILGDAIEFVKELQKQVKELQDELEEGVNNSHQNNISEVSNQNGGNMYPRSDVAVNGFHLGASSSSNITKLSQDSEITHDKGQQMEPQVDVAQMDGNEFFVKVFCEHKPGGFARLMEALESLGLEVANVNVTSFRTLVSNIFIVKKRDSEMVQVDYVKDSLLEITRNHSGGWPEMATAPENCSTMDTVDYQHHMQNGHISSNHRHRHHFHS</sequence>
<feature type="compositionally biased region" description="Basic and acidic residues" evidence="5">
    <location>
        <begin position="289"/>
        <end position="307"/>
    </location>
</feature>
<evidence type="ECO:0000259" key="6">
    <source>
        <dbReference type="PROSITE" id="PS50888"/>
    </source>
</evidence>
<feature type="region of interest" description="Disordered" evidence="5">
    <location>
        <begin position="254"/>
        <end position="311"/>
    </location>
</feature>
<evidence type="ECO:0000313" key="7">
    <source>
        <dbReference type="EMBL" id="KAJ8765093.1"/>
    </source>
</evidence>
<comment type="subcellular location">
    <subcellularLocation>
        <location evidence="1">Nucleus</location>
    </subcellularLocation>
</comment>
<dbReference type="PROSITE" id="PS50888">
    <property type="entry name" value="BHLH"/>
    <property type="match status" value="1"/>
</dbReference>
<proteinExistence type="predicted"/>
<evidence type="ECO:0000256" key="1">
    <source>
        <dbReference type="ARBA" id="ARBA00004123"/>
    </source>
</evidence>
<keyword evidence="2" id="KW-0805">Transcription regulation</keyword>
<dbReference type="PANTHER" id="PTHR31945">
    <property type="entry name" value="TRANSCRIPTION FACTOR SCREAM2-RELATED"/>
    <property type="match status" value="1"/>
</dbReference>
<dbReference type="Gene3D" id="4.10.280.10">
    <property type="entry name" value="Helix-loop-helix DNA-binding domain"/>
    <property type="match status" value="1"/>
</dbReference>
<evidence type="ECO:0000256" key="5">
    <source>
        <dbReference type="SAM" id="MobiDB-lite"/>
    </source>
</evidence>
<dbReference type="InterPro" id="IPR025610">
    <property type="entry name" value="MYC/MYB_N"/>
</dbReference>
<dbReference type="InterPro" id="IPR054502">
    <property type="entry name" value="bHLH-TF_ACT-like_plant"/>
</dbReference>
<comment type="caution">
    <text evidence="7">The sequence shown here is derived from an EMBL/GenBank/DDBJ whole genome shotgun (WGS) entry which is preliminary data.</text>
</comment>
<reference evidence="7 8" key="1">
    <citation type="submission" date="2021-09" db="EMBL/GenBank/DDBJ databases">
        <title>Genomic insights and catalytic innovation underlie evolution of tropane alkaloids biosynthesis.</title>
        <authorList>
            <person name="Wang Y.-J."/>
            <person name="Tian T."/>
            <person name="Huang J.-P."/>
            <person name="Huang S.-X."/>
        </authorList>
    </citation>
    <scope>NUCLEOTIDE SEQUENCE [LARGE SCALE GENOMIC DNA]</scope>
    <source>
        <strain evidence="7">KIB-2018</strain>
        <tissue evidence="7">Leaf</tissue>
    </source>
</reference>
<dbReference type="GO" id="GO:0005634">
    <property type="term" value="C:nucleus"/>
    <property type="evidence" value="ECO:0007669"/>
    <property type="project" value="UniProtKB-SubCell"/>
</dbReference>
<evidence type="ECO:0000256" key="3">
    <source>
        <dbReference type="ARBA" id="ARBA00023163"/>
    </source>
</evidence>
<dbReference type="GO" id="GO:0003700">
    <property type="term" value="F:DNA-binding transcription factor activity"/>
    <property type="evidence" value="ECO:0007669"/>
    <property type="project" value="TreeGrafter"/>
</dbReference>
<dbReference type="Pfam" id="PF22754">
    <property type="entry name" value="bHLH-TF_ACT-like_plant"/>
    <property type="match status" value="1"/>
</dbReference>
<keyword evidence="8" id="KW-1185">Reference proteome</keyword>
<dbReference type="EMBL" id="JAIWQS010000005">
    <property type="protein sequence ID" value="KAJ8765093.1"/>
    <property type="molecule type" value="Genomic_DNA"/>
</dbReference>
<keyword evidence="4" id="KW-0539">Nucleus</keyword>
<dbReference type="SMART" id="SM00353">
    <property type="entry name" value="HLH"/>
    <property type="match status" value="1"/>
</dbReference>
<feature type="domain" description="BHLH" evidence="6">
    <location>
        <begin position="299"/>
        <end position="348"/>
    </location>
</feature>
<name>A0AAV8TGC4_9ROSI</name>
<organism evidence="7 8">
    <name type="scientific">Erythroxylum novogranatense</name>
    <dbReference type="NCBI Taxonomy" id="1862640"/>
    <lineage>
        <taxon>Eukaryota</taxon>
        <taxon>Viridiplantae</taxon>
        <taxon>Streptophyta</taxon>
        <taxon>Embryophyta</taxon>
        <taxon>Tracheophyta</taxon>
        <taxon>Spermatophyta</taxon>
        <taxon>Magnoliopsida</taxon>
        <taxon>eudicotyledons</taxon>
        <taxon>Gunneridae</taxon>
        <taxon>Pentapetalae</taxon>
        <taxon>rosids</taxon>
        <taxon>fabids</taxon>
        <taxon>Malpighiales</taxon>
        <taxon>Erythroxylaceae</taxon>
        <taxon>Erythroxylum</taxon>
    </lineage>
</organism>
<gene>
    <name evidence="7" type="ORF">K2173_010576</name>
</gene>